<dbReference type="InterPro" id="IPR027417">
    <property type="entry name" value="P-loop_NTPase"/>
</dbReference>
<feature type="domain" description="ATPase" evidence="1">
    <location>
        <begin position="3"/>
        <end position="218"/>
    </location>
</feature>
<dbReference type="SUPFAM" id="SSF46785">
    <property type="entry name" value="Winged helix' DNA-binding domain"/>
    <property type="match status" value="1"/>
</dbReference>
<dbReference type="EMBL" id="CACVAR010000243">
    <property type="protein sequence ID" value="CAA6814682.1"/>
    <property type="molecule type" value="Genomic_DNA"/>
</dbReference>
<protein>
    <submittedName>
        <fullName evidence="2">Archaeal ATPase, fused to C-terminal DUF234 domain</fullName>
    </submittedName>
</protein>
<name>A0A6S6TH21_9BACT</name>
<dbReference type="GO" id="GO:0005524">
    <property type="term" value="F:ATP binding"/>
    <property type="evidence" value="ECO:0007669"/>
    <property type="project" value="InterPro"/>
</dbReference>
<evidence type="ECO:0000259" key="1">
    <source>
        <dbReference type="Pfam" id="PF01637"/>
    </source>
</evidence>
<accession>A0A6S6TH21</accession>
<feature type="non-terminal residue" evidence="2">
    <location>
        <position position="456"/>
    </location>
</feature>
<proteinExistence type="predicted"/>
<evidence type="ECO:0000313" key="2">
    <source>
        <dbReference type="EMBL" id="CAA6814682.1"/>
    </source>
</evidence>
<reference evidence="2" key="1">
    <citation type="submission" date="2020-01" db="EMBL/GenBank/DDBJ databases">
        <authorList>
            <person name="Meier V. D."/>
            <person name="Meier V D."/>
        </authorList>
    </citation>
    <scope>NUCLEOTIDE SEQUENCE</scope>
    <source>
        <strain evidence="2">HLG_WM_MAG_03</strain>
    </source>
</reference>
<dbReference type="AlphaFoldDB" id="A0A6S6TH21"/>
<gene>
    <name evidence="2" type="ORF">HELGO_WM44838</name>
</gene>
<sequence>MYFIGREEELNILESQYIKDKSSFIAVYGRRRIGKTELINHFLSKKESITFSVTGAYDVKTEYHLENFANKLSLAFGTKRQAFKSWSRAFYSLQEEIEKVTFKTDEKISIFIDELPWLAEMRDNGFKGALSLFWNDFASKRDDIFLVVCGSATSWIINHIIDDHGSLSNRITAQIHLESFSLSETKQFLIEEGHKGLSNKSIVDYYMVFGGVAHYLTLLNPSLSFVQNVHALFFEKNGLLRTEYNRLFRSLFKNHQTHELIVDYLSSSWGGQRLIDLSKKRGLSKGVVLSKALKELEASNIITKRYKYKQVKRDVRYGLSDPFIYFFNKWVKNTSQIDFIGDKNYFLSLYKSQAYKSWSGFSFESIAHHHIAEIKNALGIRGVLSRNYYWHSTGEDLEGSGAQIDILLERADDVVNIIECKYHTQPFTIDKKYAYELENKQISFQESSNYMGSIQI</sequence>
<dbReference type="Gene3D" id="3.40.50.300">
    <property type="entry name" value="P-loop containing nucleotide triphosphate hydrolases"/>
    <property type="match status" value="1"/>
</dbReference>
<dbReference type="PANTHER" id="PTHR34704:SF1">
    <property type="entry name" value="ATPASE"/>
    <property type="match status" value="1"/>
</dbReference>
<dbReference type="PANTHER" id="PTHR34704">
    <property type="entry name" value="ATPASE"/>
    <property type="match status" value="1"/>
</dbReference>
<dbReference type="InterPro" id="IPR036390">
    <property type="entry name" value="WH_DNA-bd_sf"/>
</dbReference>
<dbReference type="SUPFAM" id="SSF52540">
    <property type="entry name" value="P-loop containing nucleoside triphosphate hydrolases"/>
    <property type="match status" value="1"/>
</dbReference>
<organism evidence="2">
    <name type="scientific">uncultured Sulfurovum sp</name>
    <dbReference type="NCBI Taxonomy" id="269237"/>
    <lineage>
        <taxon>Bacteria</taxon>
        <taxon>Pseudomonadati</taxon>
        <taxon>Campylobacterota</taxon>
        <taxon>Epsilonproteobacteria</taxon>
        <taxon>Campylobacterales</taxon>
        <taxon>Sulfurovaceae</taxon>
        <taxon>Sulfurovum</taxon>
        <taxon>environmental samples</taxon>
    </lineage>
</organism>
<dbReference type="InterPro" id="IPR011579">
    <property type="entry name" value="ATPase_dom"/>
</dbReference>
<dbReference type="Pfam" id="PF01637">
    <property type="entry name" value="ATPase_2"/>
    <property type="match status" value="1"/>
</dbReference>